<evidence type="ECO:0000256" key="2">
    <source>
        <dbReference type="SAM" id="Phobius"/>
    </source>
</evidence>
<sequence>MGSSLLYNPNLANGTCYYTENTAAKGNFLPCGNSAIKTWPCCMAGSFCLGIGDSNACYDASYGNTYVAGCTDPSFTSPECLHKPPAFHDMEWVPMNHACANLNTASNTSSDSDITNWTGCTADQQKEAATALVKLPMASCTPYCASAYILYAGSSSLEAYASLPTLSGSSIFWQNNFVPPTAPAAGYTPGTPAGVVPTQTGTAAGTAAPSSKSEELSAGTKAGIGAGAAVGGLLLLFVVGSLVIYFVKRRREAALADGRRRDPKGRGDSAPLVHLSPDQAYYPQMTPYAPYAPSQGYHLGMSPPSTSYSGASTYLPVRSTSPESAGAYLGYKSELPAREPPGGYDRDTALELDGNRRDEQERKQ</sequence>
<name>A0AAJ0FAQ6_9PEZI</name>
<evidence type="ECO:0000313" key="4">
    <source>
        <dbReference type="Proteomes" id="UP001239445"/>
    </source>
</evidence>
<feature type="transmembrane region" description="Helical" evidence="2">
    <location>
        <begin position="222"/>
        <end position="247"/>
    </location>
</feature>
<gene>
    <name evidence="3" type="ORF">QBC47DRAFT_380144</name>
</gene>
<feature type="compositionally biased region" description="Basic and acidic residues" evidence="1">
    <location>
        <begin position="255"/>
        <end position="267"/>
    </location>
</feature>
<dbReference type="Proteomes" id="UP001239445">
    <property type="component" value="Unassembled WGS sequence"/>
</dbReference>
<dbReference type="EMBL" id="MU839832">
    <property type="protein sequence ID" value="KAK1756553.1"/>
    <property type="molecule type" value="Genomic_DNA"/>
</dbReference>
<organism evidence="3 4">
    <name type="scientific">Echria macrotheca</name>
    <dbReference type="NCBI Taxonomy" id="438768"/>
    <lineage>
        <taxon>Eukaryota</taxon>
        <taxon>Fungi</taxon>
        <taxon>Dikarya</taxon>
        <taxon>Ascomycota</taxon>
        <taxon>Pezizomycotina</taxon>
        <taxon>Sordariomycetes</taxon>
        <taxon>Sordariomycetidae</taxon>
        <taxon>Sordariales</taxon>
        <taxon>Schizotheciaceae</taxon>
        <taxon>Echria</taxon>
    </lineage>
</organism>
<comment type="caution">
    <text evidence="3">The sequence shown here is derived from an EMBL/GenBank/DDBJ whole genome shotgun (WGS) entry which is preliminary data.</text>
</comment>
<feature type="compositionally biased region" description="Basic and acidic residues" evidence="1">
    <location>
        <begin position="344"/>
        <end position="364"/>
    </location>
</feature>
<evidence type="ECO:0000313" key="3">
    <source>
        <dbReference type="EMBL" id="KAK1756553.1"/>
    </source>
</evidence>
<keyword evidence="4" id="KW-1185">Reference proteome</keyword>
<reference evidence="3" key="1">
    <citation type="submission" date="2023-06" db="EMBL/GenBank/DDBJ databases">
        <title>Genome-scale phylogeny and comparative genomics of the fungal order Sordariales.</title>
        <authorList>
            <consortium name="Lawrence Berkeley National Laboratory"/>
            <person name="Hensen N."/>
            <person name="Bonometti L."/>
            <person name="Westerberg I."/>
            <person name="Brannstrom I.O."/>
            <person name="Guillou S."/>
            <person name="Cros-Aarteil S."/>
            <person name="Calhoun S."/>
            <person name="Haridas S."/>
            <person name="Kuo A."/>
            <person name="Mondo S."/>
            <person name="Pangilinan J."/>
            <person name="Riley R."/>
            <person name="Labutti K."/>
            <person name="Andreopoulos B."/>
            <person name="Lipzen A."/>
            <person name="Chen C."/>
            <person name="Yanf M."/>
            <person name="Daum C."/>
            <person name="Ng V."/>
            <person name="Clum A."/>
            <person name="Steindorff A."/>
            <person name="Ohm R."/>
            <person name="Martin F."/>
            <person name="Silar P."/>
            <person name="Natvig D."/>
            <person name="Lalanne C."/>
            <person name="Gautier V."/>
            <person name="Ament-Velasquez S.L."/>
            <person name="Kruys A."/>
            <person name="Hutchinson M.I."/>
            <person name="Powell A.J."/>
            <person name="Barry K."/>
            <person name="Miller A.N."/>
            <person name="Grigoriev I.V."/>
            <person name="Debuchy R."/>
            <person name="Gladieux P."/>
            <person name="Thoren M.H."/>
            <person name="Johannesson H."/>
        </authorList>
    </citation>
    <scope>NUCLEOTIDE SEQUENCE</scope>
    <source>
        <strain evidence="3">PSN4</strain>
    </source>
</reference>
<keyword evidence="2" id="KW-0812">Transmembrane</keyword>
<protein>
    <submittedName>
        <fullName evidence="3">Uncharacterized protein</fullName>
    </submittedName>
</protein>
<feature type="region of interest" description="Disordered" evidence="1">
    <location>
        <begin position="255"/>
        <end position="274"/>
    </location>
</feature>
<evidence type="ECO:0000256" key="1">
    <source>
        <dbReference type="SAM" id="MobiDB-lite"/>
    </source>
</evidence>
<keyword evidence="2" id="KW-1133">Transmembrane helix</keyword>
<dbReference type="AlphaFoldDB" id="A0AAJ0FAQ6"/>
<keyword evidence="2" id="KW-0472">Membrane</keyword>
<accession>A0AAJ0FAQ6</accession>
<proteinExistence type="predicted"/>
<feature type="region of interest" description="Disordered" evidence="1">
    <location>
        <begin position="331"/>
        <end position="364"/>
    </location>
</feature>